<dbReference type="GO" id="GO:0016780">
    <property type="term" value="F:phosphotransferase activity, for other substituted phosphate groups"/>
    <property type="evidence" value="ECO:0007669"/>
    <property type="project" value="TreeGrafter"/>
</dbReference>
<evidence type="ECO:0000259" key="10">
    <source>
        <dbReference type="Pfam" id="PF02397"/>
    </source>
</evidence>
<evidence type="ECO:0000256" key="3">
    <source>
        <dbReference type="ARBA" id="ARBA00022475"/>
    </source>
</evidence>
<dbReference type="EMBL" id="BJZP01000025">
    <property type="protein sequence ID" value="GEO86882.1"/>
    <property type="molecule type" value="Genomic_DNA"/>
</dbReference>
<dbReference type="InterPro" id="IPR003362">
    <property type="entry name" value="Bact_transf"/>
</dbReference>
<reference evidence="11 12" key="1">
    <citation type="submission" date="2019-07" db="EMBL/GenBank/DDBJ databases">
        <title>Whole genome shotgun sequence of Rhizobium naphthalenivorans NBRC 107585.</title>
        <authorList>
            <person name="Hosoyama A."/>
            <person name="Uohara A."/>
            <person name="Ohji S."/>
            <person name="Ichikawa N."/>
        </authorList>
    </citation>
    <scope>NUCLEOTIDE SEQUENCE [LARGE SCALE GENOMIC DNA]</scope>
    <source>
        <strain evidence="11 12">NBRC 107585</strain>
    </source>
</reference>
<keyword evidence="4" id="KW-0808">Transferase</keyword>
<evidence type="ECO:0000313" key="12">
    <source>
        <dbReference type="Proteomes" id="UP000321717"/>
    </source>
</evidence>
<organism evidence="11 12">
    <name type="scientific">Ciceribacter naphthalenivorans</name>
    <dbReference type="NCBI Taxonomy" id="1118451"/>
    <lineage>
        <taxon>Bacteria</taxon>
        <taxon>Pseudomonadati</taxon>
        <taxon>Pseudomonadota</taxon>
        <taxon>Alphaproteobacteria</taxon>
        <taxon>Hyphomicrobiales</taxon>
        <taxon>Rhizobiaceae</taxon>
        <taxon>Ciceribacter</taxon>
    </lineage>
</organism>
<proteinExistence type="inferred from homology"/>
<comment type="subcellular location">
    <subcellularLocation>
        <location evidence="1">Cell membrane</location>
    </subcellularLocation>
</comment>
<dbReference type="GO" id="GO:0000271">
    <property type="term" value="P:polysaccharide biosynthetic process"/>
    <property type="evidence" value="ECO:0007669"/>
    <property type="project" value="UniProtKB-KW"/>
</dbReference>
<keyword evidence="5 9" id="KW-0812">Transmembrane</keyword>
<dbReference type="PANTHER" id="PTHR30576">
    <property type="entry name" value="COLANIC BIOSYNTHESIS UDP-GLUCOSE LIPID CARRIER TRANSFERASE"/>
    <property type="match status" value="1"/>
</dbReference>
<evidence type="ECO:0000256" key="7">
    <source>
        <dbReference type="ARBA" id="ARBA00023136"/>
    </source>
</evidence>
<dbReference type="AlphaFoldDB" id="A0A512HN63"/>
<feature type="transmembrane region" description="Helical" evidence="9">
    <location>
        <begin position="32"/>
        <end position="56"/>
    </location>
</feature>
<dbReference type="OrthoDB" id="9808602at2"/>
<evidence type="ECO:0000256" key="4">
    <source>
        <dbReference type="ARBA" id="ARBA00022679"/>
    </source>
</evidence>
<evidence type="ECO:0000256" key="6">
    <source>
        <dbReference type="ARBA" id="ARBA00022989"/>
    </source>
</evidence>
<dbReference type="GO" id="GO:0005886">
    <property type="term" value="C:plasma membrane"/>
    <property type="evidence" value="ECO:0007669"/>
    <property type="project" value="UniProtKB-SubCell"/>
</dbReference>
<protein>
    <recommendedName>
        <fullName evidence="10">Bacterial sugar transferase domain-containing protein</fullName>
    </recommendedName>
</protein>
<dbReference type="Pfam" id="PF02397">
    <property type="entry name" value="Bac_transf"/>
    <property type="match status" value="1"/>
</dbReference>
<comment type="caution">
    <text evidence="11">The sequence shown here is derived from an EMBL/GenBank/DDBJ whole genome shotgun (WGS) entry which is preliminary data.</text>
</comment>
<dbReference type="PANTHER" id="PTHR30576:SF4">
    <property type="entry name" value="UNDECAPRENYL-PHOSPHATE GALACTOSE PHOSPHOTRANSFERASE"/>
    <property type="match status" value="1"/>
</dbReference>
<name>A0A512HN63_9HYPH</name>
<keyword evidence="8" id="KW-0270">Exopolysaccharide synthesis</keyword>
<accession>A0A512HN63</accession>
<evidence type="ECO:0000313" key="11">
    <source>
        <dbReference type="EMBL" id="GEO86882.1"/>
    </source>
</evidence>
<evidence type="ECO:0000256" key="8">
    <source>
        <dbReference type="ARBA" id="ARBA00023169"/>
    </source>
</evidence>
<evidence type="ECO:0000256" key="9">
    <source>
        <dbReference type="SAM" id="Phobius"/>
    </source>
</evidence>
<keyword evidence="7 9" id="KW-0472">Membrane</keyword>
<keyword evidence="6 9" id="KW-1133">Transmembrane helix</keyword>
<dbReference type="RefSeq" id="WP_147181753.1">
    <property type="nucleotide sequence ID" value="NZ_BJZP01000025.1"/>
</dbReference>
<comment type="similarity">
    <text evidence="2">Belongs to the bacterial sugar transferase family.</text>
</comment>
<dbReference type="Proteomes" id="UP000321717">
    <property type="component" value="Unassembled WGS sequence"/>
</dbReference>
<evidence type="ECO:0000256" key="1">
    <source>
        <dbReference type="ARBA" id="ARBA00004236"/>
    </source>
</evidence>
<gene>
    <name evidence="11" type="ORF">RNA01_38140</name>
</gene>
<evidence type="ECO:0000256" key="2">
    <source>
        <dbReference type="ARBA" id="ARBA00006464"/>
    </source>
</evidence>
<feature type="domain" description="Bacterial sugar transferase" evidence="10">
    <location>
        <begin position="27"/>
        <end position="218"/>
    </location>
</feature>
<keyword evidence="3" id="KW-1003">Cell membrane</keyword>
<sequence>MSLISDSASRHHGTVRSKGASKHHYGKRVFDVFFSLASLVFLAPVLTFIAIALLIIDGRPIFYRHKRIGRNGRPFFCLKFRTMRKDADKALAELLQRDPARLEEWTRTRKLMDDPRVHKLGRYLRASSLDELPQFINVLNGTMTIVGPRPITLDELNRYGSHASCYMAMTPGITGPWQISKNKNASYEERVHLDVEYFLGCSLALDFAIIWKTIGVVLFARNEQ</sequence>
<evidence type="ECO:0000256" key="5">
    <source>
        <dbReference type="ARBA" id="ARBA00022692"/>
    </source>
</evidence>
<keyword evidence="12" id="KW-1185">Reference proteome</keyword>